<dbReference type="PROSITE" id="PS50931">
    <property type="entry name" value="HTH_LYSR"/>
    <property type="match status" value="1"/>
</dbReference>
<dbReference type="GO" id="GO:0003677">
    <property type="term" value="F:DNA binding"/>
    <property type="evidence" value="ECO:0007669"/>
    <property type="project" value="UniProtKB-KW"/>
</dbReference>
<evidence type="ECO:0000259" key="5">
    <source>
        <dbReference type="PROSITE" id="PS50931"/>
    </source>
</evidence>
<comment type="caution">
    <text evidence="6">The sequence shown here is derived from an EMBL/GenBank/DDBJ whole genome shotgun (WGS) entry which is preliminary data.</text>
</comment>
<dbReference type="InterPro" id="IPR036390">
    <property type="entry name" value="WH_DNA-bd_sf"/>
</dbReference>
<evidence type="ECO:0000313" key="7">
    <source>
        <dbReference type="Proteomes" id="UP000318720"/>
    </source>
</evidence>
<dbReference type="SUPFAM" id="SSF46785">
    <property type="entry name" value="Winged helix' DNA-binding domain"/>
    <property type="match status" value="1"/>
</dbReference>
<feature type="domain" description="HTH lysR-type" evidence="5">
    <location>
        <begin position="1"/>
        <end position="58"/>
    </location>
</feature>
<accession>A0AAE8W673</accession>
<dbReference type="AlphaFoldDB" id="A0AAE8W673"/>
<reference evidence="6 7" key="1">
    <citation type="submission" date="2019-03" db="EMBL/GenBank/DDBJ databases">
        <title>Comparative genomic analyses of the sweetpotato soil rot pathogen, Streptomyces ipomoeae.</title>
        <authorList>
            <person name="Ruschel Soares N."/>
            <person name="Badger J.H."/>
            <person name="Huguet-Tapia J.C."/>
            <person name="Clark C.A."/>
            <person name="Pettis G.S."/>
        </authorList>
    </citation>
    <scope>NUCLEOTIDE SEQUENCE [LARGE SCALE GENOMIC DNA]</scope>
    <source>
        <strain evidence="6 7">88-35</strain>
    </source>
</reference>
<sequence>MDIRQLTYFLAIVDHGGFNRAASALYVSQPALSQTVRSLERDLGAELFHRIGKRAVLTEAGAALIEPARAAVRGMETARASVEAVHELRTGRVDIAAMPSPAVEPLTSMVRDFGRRHPGVQVRVRAAFTPQDVIQMVRTGAAELGLLTTPGPLPERDVVSHPVGEQGFVLLTPPDGPFPADRPVACDELSGHRLIIVQRGTAGRAYVDELRERGVEFTVAAETEHRVSVLPLVLAGVGLAVVTDSWRAVAERAGAMVLGLEPSPVLRIGLISRRGRLSPAARAFLDRALAGRNTPGQGPYQACL</sequence>
<evidence type="ECO:0000256" key="1">
    <source>
        <dbReference type="ARBA" id="ARBA00009437"/>
    </source>
</evidence>
<proteinExistence type="inferred from homology"/>
<keyword evidence="3" id="KW-0238">DNA-binding</keyword>
<comment type="similarity">
    <text evidence="1">Belongs to the LysR transcriptional regulatory family.</text>
</comment>
<dbReference type="PANTHER" id="PTHR30419">
    <property type="entry name" value="HTH-TYPE TRANSCRIPTIONAL REGULATOR YBHD"/>
    <property type="match status" value="1"/>
</dbReference>
<dbReference type="InterPro" id="IPR000847">
    <property type="entry name" value="LysR_HTH_N"/>
</dbReference>
<evidence type="ECO:0000256" key="2">
    <source>
        <dbReference type="ARBA" id="ARBA00023015"/>
    </source>
</evidence>
<dbReference type="Gene3D" id="1.10.10.10">
    <property type="entry name" value="Winged helix-like DNA-binding domain superfamily/Winged helix DNA-binding domain"/>
    <property type="match status" value="1"/>
</dbReference>
<dbReference type="Gene3D" id="3.40.190.290">
    <property type="match status" value="1"/>
</dbReference>
<keyword evidence="2" id="KW-0805">Transcription regulation</keyword>
<organism evidence="6 7">
    <name type="scientific">Streptomyces ipomoeae</name>
    <dbReference type="NCBI Taxonomy" id="103232"/>
    <lineage>
        <taxon>Bacteria</taxon>
        <taxon>Bacillati</taxon>
        <taxon>Actinomycetota</taxon>
        <taxon>Actinomycetes</taxon>
        <taxon>Kitasatosporales</taxon>
        <taxon>Streptomycetaceae</taxon>
        <taxon>Streptomyces</taxon>
    </lineage>
</organism>
<dbReference type="Pfam" id="PF03466">
    <property type="entry name" value="LysR_substrate"/>
    <property type="match status" value="1"/>
</dbReference>
<gene>
    <name evidence="6" type="ORF">Sipo8835_04400</name>
</gene>
<keyword evidence="4" id="KW-0804">Transcription</keyword>
<dbReference type="SUPFAM" id="SSF53850">
    <property type="entry name" value="Periplasmic binding protein-like II"/>
    <property type="match status" value="1"/>
</dbReference>
<protein>
    <submittedName>
        <fullName evidence="6">LysR family transcriptional regulator</fullName>
    </submittedName>
</protein>
<dbReference type="Pfam" id="PF00126">
    <property type="entry name" value="HTH_1"/>
    <property type="match status" value="1"/>
</dbReference>
<dbReference type="EMBL" id="SPAZ01000044">
    <property type="protein sequence ID" value="TQE38578.1"/>
    <property type="molecule type" value="Genomic_DNA"/>
</dbReference>
<evidence type="ECO:0000256" key="3">
    <source>
        <dbReference type="ARBA" id="ARBA00023125"/>
    </source>
</evidence>
<evidence type="ECO:0000313" key="6">
    <source>
        <dbReference type="EMBL" id="TQE38578.1"/>
    </source>
</evidence>
<dbReference type="RefSeq" id="WP_009338993.1">
    <property type="nucleotide sequence ID" value="NZ_JARAVC010000210.1"/>
</dbReference>
<dbReference type="InterPro" id="IPR036388">
    <property type="entry name" value="WH-like_DNA-bd_sf"/>
</dbReference>
<dbReference type="GO" id="GO:0005829">
    <property type="term" value="C:cytosol"/>
    <property type="evidence" value="ECO:0007669"/>
    <property type="project" value="TreeGrafter"/>
</dbReference>
<dbReference type="InterPro" id="IPR005119">
    <property type="entry name" value="LysR_subst-bd"/>
</dbReference>
<dbReference type="FunFam" id="1.10.10.10:FF:000001">
    <property type="entry name" value="LysR family transcriptional regulator"/>
    <property type="match status" value="1"/>
</dbReference>
<name>A0AAE8W673_9ACTN</name>
<dbReference type="InterPro" id="IPR050950">
    <property type="entry name" value="HTH-type_LysR_regulators"/>
</dbReference>
<dbReference type="PRINTS" id="PR00039">
    <property type="entry name" value="HTHLYSR"/>
</dbReference>
<evidence type="ECO:0000256" key="4">
    <source>
        <dbReference type="ARBA" id="ARBA00023163"/>
    </source>
</evidence>
<dbReference type="GO" id="GO:0003700">
    <property type="term" value="F:DNA-binding transcription factor activity"/>
    <property type="evidence" value="ECO:0007669"/>
    <property type="project" value="InterPro"/>
</dbReference>
<dbReference type="Proteomes" id="UP000318720">
    <property type="component" value="Unassembled WGS sequence"/>
</dbReference>